<feature type="compositionally biased region" description="Acidic residues" evidence="15">
    <location>
        <begin position="1"/>
        <end position="10"/>
    </location>
</feature>
<dbReference type="Pfam" id="PF21549">
    <property type="entry name" value="PRDM2_PR"/>
    <property type="match status" value="1"/>
</dbReference>
<evidence type="ECO:0000256" key="3">
    <source>
        <dbReference type="ARBA" id="ARBA00004496"/>
    </source>
</evidence>
<evidence type="ECO:0000256" key="2">
    <source>
        <dbReference type="ARBA" id="ARBA00004123"/>
    </source>
</evidence>
<dbReference type="PROSITE" id="PS00028">
    <property type="entry name" value="ZINC_FINGER_C2H2_1"/>
    <property type="match status" value="4"/>
</dbReference>
<dbReference type="PANTHER" id="PTHR16515">
    <property type="entry name" value="PR DOMAIN ZINC FINGER PROTEIN"/>
    <property type="match status" value="1"/>
</dbReference>
<keyword evidence="5" id="KW-0963">Cytoplasm</keyword>
<keyword evidence="7" id="KW-0677">Repeat</keyword>
<keyword evidence="12" id="KW-0804">Transcription</keyword>
<evidence type="ECO:0000256" key="8">
    <source>
        <dbReference type="ARBA" id="ARBA00022771"/>
    </source>
</evidence>
<dbReference type="GO" id="GO:0008270">
    <property type="term" value="F:zinc ion binding"/>
    <property type="evidence" value="ECO:0007669"/>
    <property type="project" value="UniProtKB-KW"/>
</dbReference>
<dbReference type="SUPFAM" id="SSF57667">
    <property type="entry name" value="beta-beta-alpha zinc fingers"/>
    <property type="match status" value="3"/>
</dbReference>
<evidence type="ECO:0000256" key="13">
    <source>
        <dbReference type="ARBA" id="ARBA00023242"/>
    </source>
</evidence>
<feature type="domain" description="C2H2-type" evidence="16">
    <location>
        <begin position="482"/>
        <end position="509"/>
    </location>
</feature>
<dbReference type="FunFam" id="3.30.160.60:FF:000436">
    <property type="entry name" value="PR domain zinc finger protein 4"/>
    <property type="match status" value="1"/>
</dbReference>
<keyword evidence="8 14" id="KW-0863">Zinc-finger</keyword>
<keyword evidence="11" id="KW-0805">Transcription regulation</keyword>
<dbReference type="InterPro" id="IPR013087">
    <property type="entry name" value="Znf_C2H2_type"/>
</dbReference>
<dbReference type="FunFam" id="3.30.160.60:FF:000833">
    <property type="entry name" value="PR domain zinc finger protein"/>
    <property type="match status" value="1"/>
</dbReference>
<dbReference type="GO" id="GO:0000978">
    <property type="term" value="F:RNA polymerase II cis-regulatory region sequence-specific DNA binding"/>
    <property type="evidence" value="ECO:0007669"/>
    <property type="project" value="TreeGrafter"/>
</dbReference>
<feature type="domain" description="SET" evidence="17">
    <location>
        <begin position="90"/>
        <end position="230"/>
    </location>
</feature>
<dbReference type="PROSITE" id="PS50280">
    <property type="entry name" value="SET"/>
    <property type="match status" value="1"/>
</dbReference>
<dbReference type="Gene3D" id="2.170.270.10">
    <property type="entry name" value="SET domain"/>
    <property type="match status" value="1"/>
</dbReference>
<comment type="similarity">
    <text evidence="4">Belongs to the krueppel C2H2-type zinc-finger protein family.</text>
</comment>
<dbReference type="FunFam" id="3.30.160.60:FF:000211">
    <property type="entry name" value="PR domain zinc finger protein 1"/>
    <property type="match status" value="1"/>
</dbReference>
<evidence type="ECO:0000259" key="16">
    <source>
        <dbReference type="PROSITE" id="PS50157"/>
    </source>
</evidence>
<dbReference type="InterPro" id="IPR036236">
    <property type="entry name" value="Znf_C2H2_sf"/>
</dbReference>
<comment type="function">
    <text evidence="1">May be involved in transcriptional regulation.</text>
</comment>
<dbReference type="Gene3D" id="3.30.160.60">
    <property type="entry name" value="Classic Zinc Finger"/>
    <property type="match status" value="5"/>
</dbReference>
<dbReference type="FunFam" id="3.30.160.60:FF:000060">
    <property type="entry name" value="zinc finger protein 436"/>
    <property type="match status" value="1"/>
</dbReference>
<evidence type="ECO:0000256" key="11">
    <source>
        <dbReference type="ARBA" id="ARBA00023015"/>
    </source>
</evidence>
<proteinExistence type="inferred from homology"/>
<feature type="compositionally biased region" description="Low complexity" evidence="15">
    <location>
        <begin position="635"/>
        <end position="648"/>
    </location>
</feature>
<feature type="domain" description="C2H2-type" evidence="16">
    <location>
        <begin position="510"/>
        <end position="537"/>
    </location>
</feature>
<dbReference type="EMBL" id="CANHGI010000001">
    <property type="protein sequence ID" value="CAI5439222.1"/>
    <property type="molecule type" value="Genomic_DNA"/>
</dbReference>
<accession>A0A9P1MTB9</accession>
<evidence type="ECO:0000256" key="9">
    <source>
        <dbReference type="ARBA" id="ARBA00022833"/>
    </source>
</evidence>
<feature type="domain" description="C2H2-type" evidence="16">
    <location>
        <begin position="454"/>
        <end position="481"/>
    </location>
</feature>
<dbReference type="AlphaFoldDB" id="A0A9P1MTB9"/>
<evidence type="ECO:0000256" key="4">
    <source>
        <dbReference type="ARBA" id="ARBA00006991"/>
    </source>
</evidence>
<feature type="compositionally biased region" description="Pro residues" evidence="15">
    <location>
        <begin position="38"/>
        <end position="47"/>
    </location>
</feature>
<feature type="domain" description="C2H2-type" evidence="16">
    <location>
        <begin position="538"/>
        <end position="565"/>
    </location>
</feature>
<evidence type="ECO:0000259" key="17">
    <source>
        <dbReference type="PROSITE" id="PS50280"/>
    </source>
</evidence>
<dbReference type="GO" id="GO:0005737">
    <property type="term" value="C:cytoplasm"/>
    <property type="evidence" value="ECO:0007669"/>
    <property type="project" value="UniProtKB-SubCell"/>
</dbReference>
<evidence type="ECO:0000256" key="1">
    <source>
        <dbReference type="ARBA" id="ARBA00003767"/>
    </source>
</evidence>
<sequence>MGQSSGDDDVIQQPAPFSNTTASTNSPSSSPSSLGSSTPPPAPPPPVARQTESDWKQSSDESLTELCIFHVPDKPVAQGTPEKSKCSLPINLALRPSSKNRKIQSIWSNDFIPRGARFGPLIGEARLVDVDSAIMCPAEASMAGGQATSQEEPVPFDDFPEEWKVFSPSGGRLTKTISVRDDAKANWMKFVCAAELDDSQNLVAAQVGSDIYFYSIKSISPNTELSFWFSRDYSRKLKYPASCTSAQRVPTTVGIPIDYSIKKPKIEVPIPAAAAVEEVISRPNVIQNPIVRPVPQRVGAFVAPSPVRPAPLNPLTLFQDYFRRTQQLTSKLAENIWVPPVAQPVTATGGRSGQPVDVQPVLAATAGAHFGNYAAIYGSQDFQQHELKPLFTTATPAFGGGGGGGMGGGFGGSGHASSFHQIPSFVPHNNNGNDAGFSGVPNYVQQSENGKTRYACKECNKTFGQLSNLKVHVRTHTGERPFKCEVCGKEFTQLAHLQKHHLVHTGERPHRCEICDKRFSSTSNLKTHLRLHNGQKPYTCDVCDAKFTQYVHLRLHKRLHANERPYSCGTCGKKYISPSGLRTHWKTTTCKEEDDSKDGILMDSVHHDLNNASGSQTYMDIFDNQLKYTNPLGPSSSSSSSGSSMAPQVPTPPPQQQQQQQNMMMYQQNQMQPQHLPPQHFHMDQHQLHQQQQPQHHQMLSLQQQQQQAQQDPTNPLHQPLRLPDLKSSILPTLGLQHYQ</sequence>
<evidence type="ECO:0000256" key="15">
    <source>
        <dbReference type="SAM" id="MobiDB-lite"/>
    </source>
</evidence>
<dbReference type="PANTHER" id="PTHR16515:SF59">
    <property type="entry name" value="PR DOMAIN ZINC FINGER PROTEIN 1"/>
    <property type="match status" value="1"/>
</dbReference>
<comment type="caution">
    <text evidence="18">The sequence shown here is derived from an EMBL/GenBank/DDBJ whole genome shotgun (WGS) entry which is preliminary data.</text>
</comment>
<keyword evidence="10" id="KW-0832">Ubl conjugation</keyword>
<dbReference type="InterPro" id="IPR050331">
    <property type="entry name" value="Zinc_finger"/>
</dbReference>
<organism evidence="18 19">
    <name type="scientific">Caenorhabditis angaria</name>
    <dbReference type="NCBI Taxonomy" id="860376"/>
    <lineage>
        <taxon>Eukaryota</taxon>
        <taxon>Metazoa</taxon>
        <taxon>Ecdysozoa</taxon>
        <taxon>Nematoda</taxon>
        <taxon>Chromadorea</taxon>
        <taxon>Rhabditida</taxon>
        <taxon>Rhabditina</taxon>
        <taxon>Rhabditomorpha</taxon>
        <taxon>Rhabditoidea</taxon>
        <taxon>Rhabditidae</taxon>
        <taxon>Peloderinae</taxon>
        <taxon>Caenorhabditis</taxon>
    </lineage>
</organism>
<evidence type="ECO:0000313" key="19">
    <source>
        <dbReference type="Proteomes" id="UP001152747"/>
    </source>
</evidence>
<dbReference type="GO" id="GO:0045165">
    <property type="term" value="P:cell fate commitment"/>
    <property type="evidence" value="ECO:0007669"/>
    <property type="project" value="TreeGrafter"/>
</dbReference>
<evidence type="ECO:0000256" key="14">
    <source>
        <dbReference type="PROSITE-ProRule" id="PRU00042"/>
    </source>
</evidence>
<dbReference type="InterPro" id="IPR046341">
    <property type="entry name" value="SET_dom_sf"/>
</dbReference>
<feature type="compositionally biased region" description="Low complexity" evidence="15">
    <location>
        <begin position="656"/>
        <end position="680"/>
    </location>
</feature>
<keyword evidence="9" id="KW-0862">Zinc</keyword>
<dbReference type="OrthoDB" id="7327383at2759"/>
<dbReference type="InterPro" id="IPR016608">
    <property type="entry name" value="PRDM1"/>
</dbReference>
<evidence type="ECO:0000256" key="6">
    <source>
        <dbReference type="ARBA" id="ARBA00022723"/>
    </source>
</evidence>
<feature type="compositionally biased region" description="Low complexity" evidence="15">
    <location>
        <begin position="16"/>
        <end position="37"/>
    </location>
</feature>
<evidence type="ECO:0000256" key="5">
    <source>
        <dbReference type="ARBA" id="ARBA00022490"/>
    </source>
</evidence>
<keyword evidence="13" id="KW-0539">Nucleus</keyword>
<dbReference type="Proteomes" id="UP001152747">
    <property type="component" value="Unassembled WGS sequence"/>
</dbReference>
<feature type="region of interest" description="Disordered" evidence="15">
    <location>
        <begin position="629"/>
        <end position="726"/>
    </location>
</feature>
<comment type="subcellular location">
    <subcellularLocation>
        <location evidence="3">Cytoplasm</location>
    </subcellularLocation>
    <subcellularLocation>
        <location evidence="2">Nucleus</location>
    </subcellularLocation>
</comment>
<evidence type="ECO:0000256" key="12">
    <source>
        <dbReference type="ARBA" id="ARBA00023163"/>
    </source>
</evidence>
<feature type="compositionally biased region" description="Low complexity" evidence="15">
    <location>
        <begin position="688"/>
        <end position="711"/>
    </location>
</feature>
<keyword evidence="6" id="KW-0479">Metal-binding</keyword>
<dbReference type="GO" id="GO:0001227">
    <property type="term" value="F:DNA-binding transcription repressor activity, RNA polymerase II-specific"/>
    <property type="evidence" value="ECO:0007669"/>
    <property type="project" value="InterPro"/>
</dbReference>
<evidence type="ECO:0000313" key="18">
    <source>
        <dbReference type="EMBL" id="CAI5439222.1"/>
    </source>
</evidence>
<dbReference type="InterPro" id="IPR001214">
    <property type="entry name" value="SET_dom"/>
</dbReference>
<dbReference type="Pfam" id="PF00096">
    <property type="entry name" value="zf-C2H2"/>
    <property type="match status" value="5"/>
</dbReference>
<keyword evidence="19" id="KW-1185">Reference proteome</keyword>
<dbReference type="PIRSF" id="PIRSF013212">
    <property type="entry name" value="PRDM1"/>
    <property type="match status" value="1"/>
</dbReference>
<feature type="domain" description="C2H2-type" evidence="16">
    <location>
        <begin position="566"/>
        <end position="593"/>
    </location>
</feature>
<dbReference type="FunFam" id="3.30.160.60:FF:000446">
    <property type="entry name" value="Zinc finger protein"/>
    <property type="match status" value="1"/>
</dbReference>
<evidence type="ECO:0000256" key="7">
    <source>
        <dbReference type="ARBA" id="ARBA00022737"/>
    </source>
</evidence>
<dbReference type="SMART" id="SM00355">
    <property type="entry name" value="ZnF_C2H2"/>
    <property type="match status" value="5"/>
</dbReference>
<evidence type="ECO:0000256" key="10">
    <source>
        <dbReference type="ARBA" id="ARBA00022843"/>
    </source>
</evidence>
<dbReference type="GO" id="GO:0005634">
    <property type="term" value="C:nucleus"/>
    <property type="evidence" value="ECO:0007669"/>
    <property type="project" value="UniProtKB-SubCell"/>
</dbReference>
<name>A0A9P1MTB9_9PELO</name>
<feature type="region of interest" description="Disordered" evidence="15">
    <location>
        <begin position="1"/>
        <end position="59"/>
    </location>
</feature>
<reference evidence="18" key="1">
    <citation type="submission" date="2022-11" db="EMBL/GenBank/DDBJ databases">
        <authorList>
            <person name="Kikuchi T."/>
        </authorList>
    </citation>
    <scope>NUCLEOTIDE SEQUENCE</scope>
    <source>
        <strain evidence="18">PS1010</strain>
    </source>
</reference>
<dbReference type="PROSITE" id="PS50157">
    <property type="entry name" value="ZINC_FINGER_C2H2_2"/>
    <property type="match status" value="5"/>
</dbReference>
<gene>
    <name evidence="18" type="ORF">CAMP_LOCUS1859</name>
</gene>
<protein>
    <submittedName>
        <fullName evidence="18">Uncharacterized protein</fullName>
    </submittedName>
</protein>